<reference evidence="2 3" key="1">
    <citation type="journal article" date="2020" name="Access Microbiol">
        <title>Isolation and genome sequencing of Staphylococcus schleiferi subspecies coagulans from Antarctic seals.</title>
        <authorList>
            <person name="Foster G."/>
            <person name="Robb A."/>
            <person name="Paterson G.K."/>
        </authorList>
    </citation>
    <scope>NUCLEOTIDE SEQUENCE [LARGE SCALE GENOMIC DNA]</scope>
    <source>
        <strain evidence="2 3">M615/02/4</strain>
    </source>
</reference>
<gene>
    <name evidence="2" type="ORF">HR081_12215</name>
</gene>
<comment type="caution">
    <text evidence="2">The sequence shown here is derived from an EMBL/GenBank/DDBJ whole genome shotgun (WGS) entry which is preliminary data.</text>
</comment>
<evidence type="ECO:0000313" key="3">
    <source>
        <dbReference type="Proteomes" id="UP000524893"/>
    </source>
</evidence>
<evidence type="ECO:0000256" key="1">
    <source>
        <dbReference type="SAM" id="Phobius"/>
    </source>
</evidence>
<dbReference type="Proteomes" id="UP000524893">
    <property type="component" value="Unassembled WGS sequence"/>
</dbReference>
<dbReference type="AlphaFoldDB" id="A0A9X0PIA5"/>
<feature type="transmembrane region" description="Helical" evidence="1">
    <location>
        <begin position="110"/>
        <end position="128"/>
    </location>
</feature>
<protein>
    <submittedName>
        <fullName evidence="2">Uncharacterized protein</fullName>
    </submittedName>
</protein>
<feature type="transmembrane region" description="Helical" evidence="1">
    <location>
        <begin position="57"/>
        <end position="77"/>
    </location>
</feature>
<accession>A0A9X0PIA5</accession>
<keyword evidence="1" id="KW-0472">Membrane</keyword>
<evidence type="ECO:0000313" key="2">
    <source>
        <dbReference type="EMBL" id="MBA8777632.1"/>
    </source>
</evidence>
<sequence length="144" mass="16072">MNKIIIMHGIMIALIAINISIFPSLNVFTFMLMLIIIPLVVIIVFNILIFSSEKINHVALILNTVISTALLNIPSVIKNDDIAKVIENSKNILSADVKVSNQSNSPFQLFFSYLILLGITIGISYFGINMRAKKMRKRGEDYGC</sequence>
<feature type="transmembrane region" description="Helical" evidence="1">
    <location>
        <begin position="5"/>
        <end position="22"/>
    </location>
</feature>
<dbReference type="RefSeq" id="WP_182281362.1">
    <property type="nucleotide sequence ID" value="NZ_JABTCN010000076.1"/>
</dbReference>
<keyword evidence="1" id="KW-1133">Transmembrane helix</keyword>
<name>A0A9X0PIA5_9STAP</name>
<proteinExistence type="predicted"/>
<organism evidence="2 3">
    <name type="scientific">Staphylococcus coagulans</name>
    <dbReference type="NCBI Taxonomy" id="74706"/>
    <lineage>
        <taxon>Bacteria</taxon>
        <taxon>Bacillati</taxon>
        <taxon>Bacillota</taxon>
        <taxon>Bacilli</taxon>
        <taxon>Bacillales</taxon>
        <taxon>Staphylococcaceae</taxon>
        <taxon>Staphylococcus</taxon>
    </lineage>
</organism>
<keyword evidence="1" id="KW-0812">Transmembrane</keyword>
<dbReference type="EMBL" id="JABTCN010000076">
    <property type="protein sequence ID" value="MBA8777632.1"/>
    <property type="molecule type" value="Genomic_DNA"/>
</dbReference>
<feature type="transmembrane region" description="Helical" evidence="1">
    <location>
        <begin position="28"/>
        <end position="50"/>
    </location>
</feature>